<gene>
    <name evidence="1" type="ORF">OWV82_007108</name>
</gene>
<evidence type="ECO:0000313" key="1">
    <source>
        <dbReference type="EMBL" id="KAJ4723783.1"/>
    </source>
</evidence>
<sequence>MKMEVEIISKEFIKPSSPTPHHLKYHKLSFFDISASVAPYIPLVLYYPINRDTNFSSHNIHHDVSKRLHILRQSLSETLSRFYPLAGRTKDNYFIDCNDEGVYFAEAKVKSPLNEFLKHPNLSLIYNFLPDESKMRPIPGNCVAGVQATTFSCGGIGLILDSDV</sequence>
<proteinExistence type="predicted"/>
<dbReference type="Proteomes" id="UP001164539">
    <property type="component" value="Chromosome 3"/>
</dbReference>
<organism evidence="1 2">
    <name type="scientific">Melia azedarach</name>
    <name type="common">Chinaberry tree</name>
    <dbReference type="NCBI Taxonomy" id="155640"/>
    <lineage>
        <taxon>Eukaryota</taxon>
        <taxon>Viridiplantae</taxon>
        <taxon>Streptophyta</taxon>
        <taxon>Embryophyta</taxon>
        <taxon>Tracheophyta</taxon>
        <taxon>Spermatophyta</taxon>
        <taxon>Magnoliopsida</taxon>
        <taxon>eudicotyledons</taxon>
        <taxon>Gunneridae</taxon>
        <taxon>Pentapetalae</taxon>
        <taxon>rosids</taxon>
        <taxon>malvids</taxon>
        <taxon>Sapindales</taxon>
        <taxon>Meliaceae</taxon>
        <taxon>Melia</taxon>
    </lineage>
</organism>
<name>A0ACC1YJS6_MELAZ</name>
<comment type="caution">
    <text evidence="1">The sequence shown here is derived from an EMBL/GenBank/DDBJ whole genome shotgun (WGS) entry which is preliminary data.</text>
</comment>
<evidence type="ECO:0000313" key="2">
    <source>
        <dbReference type="Proteomes" id="UP001164539"/>
    </source>
</evidence>
<accession>A0ACC1YJS6</accession>
<dbReference type="EMBL" id="CM051396">
    <property type="protein sequence ID" value="KAJ4723783.1"/>
    <property type="molecule type" value="Genomic_DNA"/>
</dbReference>
<reference evidence="1 2" key="1">
    <citation type="journal article" date="2023" name="Science">
        <title>Complex scaffold remodeling in plant triterpene biosynthesis.</title>
        <authorList>
            <person name="De La Pena R."/>
            <person name="Hodgson H."/>
            <person name="Liu J.C."/>
            <person name="Stephenson M.J."/>
            <person name="Martin A.C."/>
            <person name="Owen C."/>
            <person name="Harkess A."/>
            <person name="Leebens-Mack J."/>
            <person name="Jimenez L.E."/>
            <person name="Osbourn A."/>
            <person name="Sattely E.S."/>
        </authorList>
    </citation>
    <scope>NUCLEOTIDE SEQUENCE [LARGE SCALE GENOMIC DNA]</scope>
    <source>
        <strain evidence="2">cv. JPN11</strain>
        <tissue evidence="1">Leaf</tissue>
    </source>
</reference>
<keyword evidence="2" id="KW-1185">Reference proteome</keyword>
<protein>
    <submittedName>
        <fullName evidence="1">Vinorine synthase-like</fullName>
    </submittedName>
</protein>